<protein>
    <recommendedName>
        <fullName evidence="3">LiaF transmembrane domain-containing protein</fullName>
    </recommendedName>
</protein>
<dbReference type="Pfam" id="PF22570">
    <property type="entry name" value="LiaF-TM"/>
    <property type="match status" value="1"/>
</dbReference>
<keyword evidence="5" id="KW-1185">Reference proteome</keyword>
<dbReference type="PANTHER" id="PTHR40763:SF5">
    <property type="entry name" value="MEMBRANE PROTEIN"/>
    <property type="match status" value="1"/>
</dbReference>
<evidence type="ECO:0000256" key="2">
    <source>
        <dbReference type="SAM" id="Phobius"/>
    </source>
</evidence>
<evidence type="ECO:0000313" key="4">
    <source>
        <dbReference type="EMBL" id="MFD0999340.1"/>
    </source>
</evidence>
<dbReference type="InterPro" id="IPR054331">
    <property type="entry name" value="LiaF_TM"/>
</dbReference>
<organism evidence="4 5">
    <name type="scientific">Ohtaekwangia kribbensis</name>
    <dbReference type="NCBI Taxonomy" id="688913"/>
    <lineage>
        <taxon>Bacteria</taxon>
        <taxon>Pseudomonadati</taxon>
        <taxon>Bacteroidota</taxon>
        <taxon>Cytophagia</taxon>
        <taxon>Cytophagales</taxon>
        <taxon>Fulvivirgaceae</taxon>
        <taxon>Ohtaekwangia</taxon>
    </lineage>
</organism>
<proteinExistence type="predicted"/>
<evidence type="ECO:0000256" key="1">
    <source>
        <dbReference type="SAM" id="MobiDB-lite"/>
    </source>
</evidence>
<accession>A0ABW3JZD2</accession>
<dbReference type="RefSeq" id="WP_377577608.1">
    <property type="nucleotide sequence ID" value="NZ_JBHTKA010000001.1"/>
</dbReference>
<name>A0ABW3JZD2_9BACT</name>
<keyword evidence="2" id="KW-1133">Transmembrane helix</keyword>
<feature type="region of interest" description="Disordered" evidence="1">
    <location>
        <begin position="1"/>
        <end position="21"/>
    </location>
</feature>
<sequence length="259" mass="29057">MNTQENISTTPSSRTPEEIPNNSGRAWAGLIIVGVGALLLARKAGADLPAWIFTWQMALIAFGFFIGAKHNFRHWGWLMPVAIGLVFLSDEFIEDISIEQFFWPVIIIIVGLMMIFKPKRNRDHVWRRWHERRDSRQFSVVDTQNTEEDYINAVTVFGGAKKVIISKDFKGGEAVTFFGGVEINLTQADINGKAELELVQVFGGTKLVVPSNWKIQTEELVSVFGGLDDKRKNITTPDPDKVLVLKGTCVFGGIDIKNY</sequence>
<evidence type="ECO:0000259" key="3">
    <source>
        <dbReference type="Pfam" id="PF22570"/>
    </source>
</evidence>
<dbReference type="Proteomes" id="UP001597112">
    <property type="component" value="Unassembled WGS sequence"/>
</dbReference>
<feature type="transmembrane region" description="Helical" evidence="2">
    <location>
        <begin position="48"/>
        <end position="68"/>
    </location>
</feature>
<feature type="transmembrane region" description="Helical" evidence="2">
    <location>
        <begin position="101"/>
        <end position="118"/>
    </location>
</feature>
<reference evidence="5" key="1">
    <citation type="journal article" date="2019" name="Int. J. Syst. Evol. Microbiol.">
        <title>The Global Catalogue of Microorganisms (GCM) 10K type strain sequencing project: providing services to taxonomists for standard genome sequencing and annotation.</title>
        <authorList>
            <consortium name="The Broad Institute Genomics Platform"/>
            <consortium name="The Broad Institute Genome Sequencing Center for Infectious Disease"/>
            <person name="Wu L."/>
            <person name="Ma J."/>
        </authorList>
    </citation>
    <scope>NUCLEOTIDE SEQUENCE [LARGE SCALE GENOMIC DNA]</scope>
    <source>
        <strain evidence="5">CCUG 58938</strain>
    </source>
</reference>
<comment type="caution">
    <text evidence="4">The sequence shown here is derived from an EMBL/GenBank/DDBJ whole genome shotgun (WGS) entry which is preliminary data.</text>
</comment>
<keyword evidence="2" id="KW-0472">Membrane</keyword>
<dbReference type="EMBL" id="JBHTKA010000001">
    <property type="protein sequence ID" value="MFD0999340.1"/>
    <property type="molecule type" value="Genomic_DNA"/>
</dbReference>
<evidence type="ECO:0000313" key="5">
    <source>
        <dbReference type="Proteomes" id="UP001597112"/>
    </source>
</evidence>
<gene>
    <name evidence="4" type="ORF">ACFQ21_08480</name>
</gene>
<feature type="transmembrane region" description="Helical" evidence="2">
    <location>
        <begin position="24"/>
        <end position="41"/>
    </location>
</feature>
<dbReference type="PANTHER" id="PTHR40763">
    <property type="entry name" value="MEMBRANE PROTEIN-RELATED"/>
    <property type="match status" value="1"/>
</dbReference>
<feature type="domain" description="LiaF transmembrane" evidence="3">
    <location>
        <begin position="27"/>
        <end position="121"/>
    </location>
</feature>
<keyword evidence="2" id="KW-0812">Transmembrane</keyword>